<evidence type="ECO:0000256" key="1">
    <source>
        <dbReference type="SAM" id="Phobius"/>
    </source>
</evidence>
<keyword evidence="1" id="KW-1133">Transmembrane helix</keyword>
<name>A0A0K2H0I4_9CORY</name>
<dbReference type="InterPro" id="IPR056390">
    <property type="entry name" value="Holin_phage"/>
</dbReference>
<reference evidence="2 3" key="1">
    <citation type="submission" date="2013-10" db="EMBL/GenBank/DDBJ databases">
        <title>Complete genome sequence of Corynebacterium lactis DSM 45799(T), isolated from raw cow milk.</title>
        <authorList>
            <person name="Ruckert C."/>
            <person name="Albersmeier A."/>
            <person name="Lipski A."/>
            <person name="Kalinowski J."/>
        </authorList>
    </citation>
    <scope>NUCLEOTIDE SEQUENCE [LARGE SCALE GENOMIC DNA]</scope>
    <source>
        <strain evidence="2 3">RW2-5</strain>
    </source>
</reference>
<keyword evidence="1" id="KW-0812">Transmembrane</keyword>
<dbReference type="EMBL" id="CP006841">
    <property type="protein sequence ID" value="ALA67557.1"/>
    <property type="molecule type" value="Genomic_DNA"/>
</dbReference>
<dbReference type="RefSeq" id="WP_053412309.1">
    <property type="nucleotide sequence ID" value="NZ_CP006841.1"/>
</dbReference>
<gene>
    <name evidence="2" type="ORF">CLAC_07245</name>
</gene>
<dbReference type="STRING" id="1408189.CLAC_07245"/>
<dbReference type="OrthoDB" id="4429257at2"/>
<evidence type="ECO:0008006" key="4">
    <source>
        <dbReference type="Google" id="ProtNLM"/>
    </source>
</evidence>
<evidence type="ECO:0000313" key="2">
    <source>
        <dbReference type="EMBL" id="ALA67557.1"/>
    </source>
</evidence>
<keyword evidence="3" id="KW-1185">Reference proteome</keyword>
<sequence length="121" mass="12252">MNSVRNLVPASARATWYAVASALVAALVSWGVLDGAAAPAITGVAVATVTLIFALLHSTSPWRQALYGVAAALGVLGTYLGWGSEVQFDALLAVIAPVLGITTAAATTNASEYVGEHRAGE</sequence>
<dbReference type="AlphaFoldDB" id="A0A0K2H0I4"/>
<feature type="transmembrane region" description="Helical" evidence="1">
    <location>
        <begin position="65"/>
        <end position="82"/>
    </location>
</feature>
<dbReference type="KEGG" id="clw:CLAC_07245"/>
<proteinExistence type="predicted"/>
<dbReference type="Proteomes" id="UP000058446">
    <property type="component" value="Chromosome"/>
</dbReference>
<accession>A0A0K2H0I4</accession>
<dbReference type="PATRIC" id="fig|1408189.4.peg.1451"/>
<dbReference type="Pfam" id="PF23809">
    <property type="entry name" value="Phage_holin_9"/>
    <property type="match status" value="1"/>
</dbReference>
<keyword evidence="1" id="KW-0472">Membrane</keyword>
<feature type="transmembrane region" description="Helical" evidence="1">
    <location>
        <begin position="12"/>
        <end position="30"/>
    </location>
</feature>
<feature type="transmembrane region" description="Helical" evidence="1">
    <location>
        <begin position="88"/>
        <end position="108"/>
    </location>
</feature>
<feature type="transmembrane region" description="Helical" evidence="1">
    <location>
        <begin position="36"/>
        <end position="56"/>
    </location>
</feature>
<organism evidence="2 3">
    <name type="scientific">Corynebacterium lactis RW2-5</name>
    <dbReference type="NCBI Taxonomy" id="1408189"/>
    <lineage>
        <taxon>Bacteria</taxon>
        <taxon>Bacillati</taxon>
        <taxon>Actinomycetota</taxon>
        <taxon>Actinomycetes</taxon>
        <taxon>Mycobacteriales</taxon>
        <taxon>Corynebacteriaceae</taxon>
        <taxon>Corynebacterium</taxon>
    </lineage>
</organism>
<evidence type="ECO:0000313" key="3">
    <source>
        <dbReference type="Proteomes" id="UP000058446"/>
    </source>
</evidence>
<protein>
    <recommendedName>
        <fullName evidence="4">Holin</fullName>
    </recommendedName>
</protein>